<evidence type="ECO:0000313" key="9">
    <source>
        <dbReference type="EMBL" id="NIK60031.1"/>
    </source>
</evidence>
<evidence type="ECO:0000256" key="2">
    <source>
        <dbReference type="ARBA" id="ARBA00012150"/>
    </source>
</evidence>
<keyword evidence="10" id="KW-1185">Reference proteome</keyword>
<evidence type="ECO:0000256" key="5">
    <source>
        <dbReference type="PROSITE-ProRule" id="PRU00520"/>
    </source>
</evidence>
<reference evidence="9 10" key="1">
    <citation type="submission" date="2020-03" db="EMBL/GenBank/DDBJ databases">
        <title>Sequencing the genomes of 1000 actinobacteria strains.</title>
        <authorList>
            <person name="Klenk H.-P."/>
        </authorList>
    </citation>
    <scope>NUCLEOTIDE SEQUENCE [LARGE SCALE GENOMIC DNA]</scope>
    <source>
        <strain evidence="9 10">DSM 45490</strain>
    </source>
</reference>
<feature type="active site" evidence="5">
    <location>
        <position position="18"/>
    </location>
</feature>
<dbReference type="GO" id="GO:0003998">
    <property type="term" value="F:acylphosphatase activity"/>
    <property type="evidence" value="ECO:0007669"/>
    <property type="project" value="UniProtKB-EC"/>
</dbReference>
<evidence type="ECO:0000256" key="4">
    <source>
        <dbReference type="ARBA" id="ARBA00047645"/>
    </source>
</evidence>
<sequence>MIARRVVVHGQVQGVFFRAECRRAAHEAGVAGWVRNLPDGTVEAFFEGPDESVARMVDWAQHGPPHAAVDRVEVTDEPPAGRTGFAITY</sequence>
<organism evidence="9 10">
    <name type="scientific">Kribbella shirazensis</name>
    <dbReference type="NCBI Taxonomy" id="1105143"/>
    <lineage>
        <taxon>Bacteria</taxon>
        <taxon>Bacillati</taxon>
        <taxon>Actinomycetota</taxon>
        <taxon>Actinomycetes</taxon>
        <taxon>Propionibacteriales</taxon>
        <taxon>Kribbellaceae</taxon>
        <taxon>Kribbella</taxon>
    </lineage>
</organism>
<dbReference type="PRINTS" id="PR00112">
    <property type="entry name" value="ACYLPHPHTASE"/>
</dbReference>
<dbReference type="Pfam" id="PF00708">
    <property type="entry name" value="Acylphosphatase"/>
    <property type="match status" value="1"/>
</dbReference>
<dbReference type="AlphaFoldDB" id="A0A7X5VFW1"/>
<dbReference type="PROSITE" id="PS51160">
    <property type="entry name" value="ACYLPHOSPHATASE_3"/>
    <property type="match status" value="1"/>
</dbReference>
<dbReference type="RefSeq" id="WP_337759334.1">
    <property type="nucleotide sequence ID" value="NZ_JAASRO010000001.1"/>
</dbReference>
<keyword evidence="5 6" id="KW-0378">Hydrolase</keyword>
<protein>
    <recommendedName>
        <fullName evidence="3 5">Acylphosphatase</fullName>
        <ecNumber evidence="2 5">3.6.1.7</ecNumber>
    </recommendedName>
</protein>
<dbReference type="InterPro" id="IPR036046">
    <property type="entry name" value="Acylphosphatase-like_dom_sf"/>
</dbReference>
<dbReference type="PANTHER" id="PTHR47268">
    <property type="entry name" value="ACYLPHOSPHATASE"/>
    <property type="match status" value="1"/>
</dbReference>
<dbReference type="Proteomes" id="UP000555407">
    <property type="component" value="Unassembled WGS sequence"/>
</dbReference>
<comment type="caution">
    <text evidence="9">The sequence shown here is derived from an EMBL/GenBank/DDBJ whole genome shotgun (WGS) entry which is preliminary data.</text>
</comment>
<dbReference type="SUPFAM" id="SSF54975">
    <property type="entry name" value="Acylphosphatase/BLUF domain-like"/>
    <property type="match status" value="1"/>
</dbReference>
<dbReference type="Gene3D" id="3.30.70.100">
    <property type="match status" value="1"/>
</dbReference>
<proteinExistence type="inferred from homology"/>
<feature type="domain" description="Acylphosphatase-like" evidence="8">
    <location>
        <begin position="3"/>
        <end position="89"/>
    </location>
</feature>
<dbReference type="InterPro" id="IPR001792">
    <property type="entry name" value="Acylphosphatase-like_dom"/>
</dbReference>
<dbReference type="PROSITE" id="PS00150">
    <property type="entry name" value="ACYLPHOSPHATASE_1"/>
    <property type="match status" value="1"/>
</dbReference>
<dbReference type="PANTHER" id="PTHR47268:SF4">
    <property type="entry name" value="ACYLPHOSPHATASE"/>
    <property type="match status" value="1"/>
</dbReference>
<dbReference type="InterPro" id="IPR020456">
    <property type="entry name" value="Acylphosphatase"/>
</dbReference>
<evidence type="ECO:0000259" key="8">
    <source>
        <dbReference type="PROSITE" id="PS51160"/>
    </source>
</evidence>
<name>A0A7X5VFW1_9ACTN</name>
<accession>A0A7X5VFW1</accession>
<evidence type="ECO:0000256" key="7">
    <source>
        <dbReference type="RuleBase" id="RU004168"/>
    </source>
</evidence>
<feature type="active site" evidence="5">
    <location>
        <position position="36"/>
    </location>
</feature>
<evidence type="ECO:0000256" key="3">
    <source>
        <dbReference type="ARBA" id="ARBA00015991"/>
    </source>
</evidence>
<dbReference type="EMBL" id="JAASRO010000001">
    <property type="protein sequence ID" value="NIK60031.1"/>
    <property type="molecule type" value="Genomic_DNA"/>
</dbReference>
<comment type="similarity">
    <text evidence="1 7">Belongs to the acylphosphatase family.</text>
</comment>
<dbReference type="PROSITE" id="PS00151">
    <property type="entry name" value="ACYLPHOSPHATASE_2"/>
    <property type="match status" value="1"/>
</dbReference>
<evidence type="ECO:0000256" key="1">
    <source>
        <dbReference type="ARBA" id="ARBA00005614"/>
    </source>
</evidence>
<dbReference type="EC" id="3.6.1.7" evidence="2 5"/>
<gene>
    <name evidence="9" type="ORF">BJY22_005748</name>
</gene>
<comment type="catalytic activity">
    <reaction evidence="4 5 6">
        <text>an acyl phosphate + H2O = a carboxylate + phosphate + H(+)</text>
        <dbReference type="Rhea" id="RHEA:14965"/>
        <dbReference type="ChEBI" id="CHEBI:15377"/>
        <dbReference type="ChEBI" id="CHEBI:15378"/>
        <dbReference type="ChEBI" id="CHEBI:29067"/>
        <dbReference type="ChEBI" id="CHEBI:43474"/>
        <dbReference type="ChEBI" id="CHEBI:59918"/>
        <dbReference type="EC" id="3.6.1.7"/>
    </reaction>
</comment>
<evidence type="ECO:0000313" key="10">
    <source>
        <dbReference type="Proteomes" id="UP000555407"/>
    </source>
</evidence>
<dbReference type="InterPro" id="IPR017968">
    <property type="entry name" value="Acylphosphatase_CS"/>
</dbReference>
<evidence type="ECO:0000256" key="6">
    <source>
        <dbReference type="RuleBase" id="RU000553"/>
    </source>
</evidence>